<dbReference type="AlphaFoldDB" id="A0A4R2BGJ9"/>
<evidence type="ECO:0000313" key="1">
    <source>
        <dbReference type="EMBL" id="TCN26177.1"/>
    </source>
</evidence>
<proteinExistence type="predicted"/>
<comment type="caution">
    <text evidence="1">The sequence shown here is derived from an EMBL/GenBank/DDBJ whole genome shotgun (WGS) entry which is preliminary data.</text>
</comment>
<keyword evidence="2" id="KW-1185">Reference proteome</keyword>
<protein>
    <submittedName>
        <fullName evidence="1">Uncharacterized protein DUF4177</fullName>
    </submittedName>
</protein>
<name>A0A4R2BGJ9_9BACI</name>
<accession>A0A4R2BGJ9</accession>
<sequence length="64" mass="7202">MYEYKFVKISVGAFSGSPKDDYQGIIHEHARQGWKLHQIFTPPFGAGGQAVSMELIFEKEVAND</sequence>
<evidence type="ECO:0000313" key="2">
    <source>
        <dbReference type="Proteomes" id="UP000295689"/>
    </source>
</evidence>
<gene>
    <name evidence="1" type="ORF">EV146_104285</name>
</gene>
<reference evidence="1 2" key="1">
    <citation type="journal article" date="2015" name="Stand. Genomic Sci.">
        <title>Genomic Encyclopedia of Bacterial and Archaeal Type Strains, Phase III: the genomes of soil and plant-associated and newly described type strains.</title>
        <authorList>
            <person name="Whitman W.B."/>
            <person name="Woyke T."/>
            <person name="Klenk H.P."/>
            <person name="Zhou Y."/>
            <person name="Lilburn T.G."/>
            <person name="Beck B.J."/>
            <person name="De Vos P."/>
            <person name="Vandamme P."/>
            <person name="Eisen J.A."/>
            <person name="Garrity G."/>
            <person name="Hugenholtz P."/>
            <person name="Kyrpides N.C."/>
        </authorList>
    </citation>
    <scope>NUCLEOTIDE SEQUENCE [LARGE SCALE GENOMIC DNA]</scope>
    <source>
        <strain evidence="1 2">CV53</strain>
    </source>
</reference>
<dbReference type="Pfam" id="PF13783">
    <property type="entry name" value="DUF4177"/>
    <property type="match status" value="1"/>
</dbReference>
<organism evidence="1 2">
    <name type="scientific">Mesobacillus foraminis</name>
    <dbReference type="NCBI Taxonomy" id="279826"/>
    <lineage>
        <taxon>Bacteria</taxon>
        <taxon>Bacillati</taxon>
        <taxon>Bacillota</taxon>
        <taxon>Bacilli</taxon>
        <taxon>Bacillales</taxon>
        <taxon>Bacillaceae</taxon>
        <taxon>Mesobacillus</taxon>
    </lineage>
</organism>
<dbReference type="RefSeq" id="WP_132004444.1">
    <property type="nucleotide sequence ID" value="NZ_JABUHM010000015.1"/>
</dbReference>
<dbReference type="EMBL" id="SLVV01000004">
    <property type="protein sequence ID" value="TCN26177.1"/>
    <property type="molecule type" value="Genomic_DNA"/>
</dbReference>
<dbReference type="InterPro" id="IPR025234">
    <property type="entry name" value="YjzH-like"/>
</dbReference>
<dbReference type="Proteomes" id="UP000295689">
    <property type="component" value="Unassembled WGS sequence"/>
</dbReference>